<comment type="function">
    <text evidence="1">Required for efficient ubiquinone (coenzyme Q) biosynthesis. UbiK is probably an accessory factor of Ubi enzymes and facilitates ubiquinone biosynthesis by acting as an assembly factor, a targeting factor, or both.</text>
</comment>
<evidence type="ECO:0000256" key="1">
    <source>
        <dbReference type="HAMAP-Rule" id="MF_02216"/>
    </source>
</evidence>
<dbReference type="EMBL" id="JBHRSS010000003">
    <property type="protein sequence ID" value="MFC3103367.1"/>
    <property type="molecule type" value="Genomic_DNA"/>
</dbReference>
<accession>A0ABV7ENV9</accession>
<comment type="similarity">
    <text evidence="1">Belongs to the UbiK family.</text>
</comment>
<evidence type="ECO:0000313" key="2">
    <source>
        <dbReference type="EMBL" id="MFC3103367.1"/>
    </source>
</evidence>
<proteinExistence type="inferred from homology"/>
<dbReference type="RefSeq" id="WP_380689170.1">
    <property type="nucleotide sequence ID" value="NZ_JBHRSS010000003.1"/>
</dbReference>
<dbReference type="PANTHER" id="PTHR38040:SF1">
    <property type="entry name" value="UBIQUINONE BIOSYNTHESIS ACCESSORY FACTOR UBIK"/>
    <property type="match status" value="1"/>
</dbReference>
<keyword evidence="3" id="KW-1185">Reference proteome</keyword>
<keyword evidence="1" id="KW-0831">Ubiquinone biosynthesis</keyword>
<comment type="subcellular location">
    <subcellularLocation>
        <location evidence="1">Cytoplasm</location>
    </subcellularLocation>
</comment>
<dbReference type="Proteomes" id="UP001595462">
    <property type="component" value="Unassembled WGS sequence"/>
</dbReference>
<comment type="pathway">
    <text evidence="1">Cofactor biosynthesis; ubiquinone biosynthesis.</text>
</comment>
<comment type="caution">
    <text evidence="2">The sequence shown here is derived from an EMBL/GenBank/DDBJ whole genome shotgun (WGS) entry which is preliminary data.</text>
</comment>
<evidence type="ECO:0000313" key="3">
    <source>
        <dbReference type="Proteomes" id="UP001595462"/>
    </source>
</evidence>
<keyword evidence="1" id="KW-0175">Coiled coil</keyword>
<dbReference type="InterPro" id="IPR007475">
    <property type="entry name" value="UbiK"/>
</dbReference>
<gene>
    <name evidence="1" type="primary">ubiK</name>
    <name evidence="2" type="ORF">ACFOSU_05615</name>
</gene>
<name>A0ABV7ENV9_9GAMM</name>
<organism evidence="2 3">
    <name type="scientific">Salinisphaera aquimarina</name>
    <dbReference type="NCBI Taxonomy" id="2094031"/>
    <lineage>
        <taxon>Bacteria</taxon>
        <taxon>Pseudomonadati</taxon>
        <taxon>Pseudomonadota</taxon>
        <taxon>Gammaproteobacteria</taxon>
        <taxon>Salinisphaerales</taxon>
        <taxon>Salinisphaeraceae</taxon>
        <taxon>Salinisphaera</taxon>
    </lineage>
</organism>
<keyword evidence="1" id="KW-0963">Cytoplasm</keyword>
<protein>
    <recommendedName>
        <fullName evidence="1">Ubiquinone biosynthesis accessory factor UbiK</fullName>
    </recommendedName>
</protein>
<dbReference type="Pfam" id="PF04380">
    <property type="entry name" value="BMFP"/>
    <property type="match status" value="1"/>
</dbReference>
<reference evidence="3" key="1">
    <citation type="journal article" date="2019" name="Int. J. Syst. Evol. Microbiol.">
        <title>The Global Catalogue of Microorganisms (GCM) 10K type strain sequencing project: providing services to taxonomists for standard genome sequencing and annotation.</title>
        <authorList>
            <consortium name="The Broad Institute Genomics Platform"/>
            <consortium name="The Broad Institute Genome Sequencing Center for Infectious Disease"/>
            <person name="Wu L."/>
            <person name="Ma J."/>
        </authorList>
    </citation>
    <scope>NUCLEOTIDE SEQUENCE [LARGE SCALE GENOMIC DNA]</scope>
    <source>
        <strain evidence="3">KCTC 52640</strain>
    </source>
</reference>
<sequence>MPSIEDLATRLSQALPPQVGPIRDELHANFRAILQSQLARLDLVPREEFEAAREMLAHSRRKLDAMEQRLAALEAERKA</sequence>
<feature type="coiled-coil region" evidence="1">
    <location>
        <begin position="49"/>
        <end position="76"/>
    </location>
</feature>
<dbReference type="PANTHER" id="PTHR38040">
    <property type="entry name" value="UBIQUINONE BIOSYNTHESIS ACCESSORY FACTOR UBIK"/>
    <property type="match status" value="1"/>
</dbReference>
<dbReference type="HAMAP" id="MF_02216">
    <property type="entry name" value="UbiK"/>
    <property type="match status" value="1"/>
</dbReference>